<keyword evidence="1" id="KW-0175">Coiled coil</keyword>
<dbReference type="AlphaFoldDB" id="A0A7R8UDK6"/>
<keyword evidence="4" id="KW-1185">Reference proteome</keyword>
<feature type="transmembrane region" description="Helical" evidence="2">
    <location>
        <begin position="515"/>
        <end position="535"/>
    </location>
</feature>
<sequence>MSIIACLLPSISTALNITSIPSGIYIEHLGYAYTNRGTLRISLTIPWNDVKNDSITATSVAEKIDKLCRLGRVATSEIQCADLSQQLQELNQEVQQKIHTLVFMHPRERRGVLGDMLTTLFGVNDRVYHDIDDLNTNQQKLIQANRQHGKLMLSALQTMNRTNEKMQLKLADFNSHLNHVTSVINGYTKWYTATIDGNKVNLQFLSAYQRAENFLSELNQKYSSILNSLYTKNGVIECFNIAELYQVINRTEQLLPKQHKVYHIPMNRIETTHTENKLTIFAYLQIIDTNQFELIKPTAVPKRINEKDMYAVVDFSSKFLAIDYNKQLYYELDEATFNRATRINDTLYIINVNTIYEFRASKNCVIHEIFSSMAGKGCISKIFALNSTVWIALHNKNSWIFLSPRPMTIFTLCHGVRHEYSLKDSGIIQLPPSCSLHTPQFVLISDQEEKGSTFSVYFKPKEPHINMSLNLTTVPTLNISFITSAETFAQHIQEAFNLEEHDKTIAWKPIVHHGAAAGVSVLVSCTIITGILLLIRKRSQTIQFPLPTTKWYDIPSKN</sequence>
<organism evidence="3 4">
    <name type="scientific">Hermetia illucens</name>
    <name type="common">Black soldier fly</name>
    <dbReference type="NCBI Taxonomy" id="343691"/>
    <lineage>
        <taxon>Eukaryota</taxon>
        <taxon>Metazoa</taxon>
        <taxon>Ecdysozoa</taxon>
        <taxon>Arthropoda</taxon>
        <taxon>Hexapoda</taxon>
        <taxon>Insecta</taxon>
        <taxon>Pterygota</taxon>
        <taxon>Neoptera</taxon>
        <taxon>Endopterygota</taxon>
        <taxon>Diptera</taxon>
        <taxon>Brachycera</taxon>
        <taxon>Stratiomyomorpha</taxon>
        <taxon>Stratiomyidae</taxon>
        <taxon>Hermetiinae</taxon>
        <taxon>Hermetia</taxon>
    </lineage>
</organism>
<feature type="coiled-coil region" evidence="1">
    <location>
        <begin position="73"/>
        <end position="100"/>
    </location>
</feature>
<keyword evidence="2" id="KW-0812">Transmembrane</keyword>
<proteinExistence type="predicted"/>
<evidence type="ECO:0000313" key="4">
    <source>
        <dbReference type="Proteomes" id="UP000594454"/>
    </source>
</evidence>
<keyword evidence="2" id="KW-1133">Transmembrane helix</keyword>
<reference evidence="3 4" key="1">
    <citation type="submission" date="2020-11" db="EMBL/GenBank/DDBJ databases">
        <authorList>
            <person name="Wallbank WR R."/>
            <person name="Pardo Diaz C."/>
            <person name="Kozak K."/>
            <person name="Martin S."/>
            <person name="Jiggins C."/>
            <person name="Moest M."/>
            <person name="Warren A I."/>
            <person name="Generalovic N T."/>
            <person name="Byers J.R.P. K."/>
            <person name="Montejo-Kovacevich G."/>
            <person name="Yen C E."/>
        </authorList>
    </citation>
    <scope>NUCLEOTIDE SEQUENCE [LARGE SCALE GENOMIC DNA]</scope>
</reference>
<name>A0A7R8UDK6_HERIL</name>
<gene>
    <name evidence="3" type="ORF">HERILL_LOCUS1967</name>
</gene>
<accession>A0A7R8UDK6</accession>
<keyword evidence="2" id="KW-0472">Membrane</keyword>
<dbReference type="EMBL" id="LR899009">
    <property type="protein sequence ID" value="CAD7078714.1"/>
    <property type="molecule type" value="Genomic_DNA"/>
</dbReference>
<evidence type="ECO:0000256" key="2">
    <source>
        <dbReference type="SAM" id="Phobius"/>
    </source>
</evidence>
<protein>
    <submittedName>
        <fullName evidence="3">Uncharacterized protein</fullName>
    </submittedName>
</protein>
<evidence type="ECO:0000256" key="1">
    <source>
        <dbReference type="SAM" id="Coils"/>
    </source>
</evidence>
<dbReference type="InParanoid" id="A0A7R8UDK6"/>
<dbReference type="Proteomes" id="UP000594454">
    <property type="component" value="Chromosome 1"/>
</dbReference>
<evidence type="ECO:0000313" key="3">
    <source>
        <dbReference type="EMBL" id="CAD7078714.1"/>
    </source>
</evidence>
<dbReference type="OrthoDB" id="8045273at2759"/>